<protein>
    <submittedName>
        <fullName evidence="2">DUF2269 domain-containing protein</fullName>
    </submittedName>
</protein>
<dbReference type="InterPro" id="IPR018729">
    <property type="entry name" value="DUF2269_transmembrane"/>
</dbReference>
<feature type="transmembrane region" description="Helical" evidence="1">
    <location>
        <begin position="56"/>
        <end position="73"/>
    </location>
</feature>
<proteinExistence type="predicted"/>
<name>A0ABZ0CTB4_9BURK</name>
<evidence type="ECO:0000313" key="2">
    <source>
        <dbReference type="EMBL" id="WOB08214.1"/>
    </source>
</evidence>
<accession>A0ABZ0CTB4</accession>
<feature type="transmembrane region" description="Helical" evidence="1">
    <location>
        <begin position="12"/>
        <end position="35"/>
    </location>
</feature>
<keyword evidence="1" id="KW-0472">Membrane</keyword>
<dbReference type="EMBL" id="CP136336">
    <property type="protein sequence ID" value="WOB08214.1"/>
    <property type="molecule type" value="Genomic_DNA"/>
</dbReference>
<reference evidence="2 3" key="1">
    <citation type="submission" date="2023-10" db="EMBL/GenBank/DDBJ databases">
        <title>Bacteria for the degradation of biodegradable plastic PBAT(Polybutylene adipate terephthalate).</title>
        <authorList>
            <person name="Weon H.-Y."/>
            <person name="Yeon J."/>
        </authorList>
    </citation>
    <scope>NUCLEOTIDE SEQUENCE [LARGE SCALE GENOMIC DNA]</scope>
    <source>
        <strain evidence="2 3">SBD 7-3</strain>
    </source>
</reference>
<keyword evidence="1" id="KW-1133">Transmembrane helix</keyword>
<dbReference type="RefSeq" id="WP_316700914.1">
    <property type="nucleotide sequence ID" value="NZ_CP136336.1"/>
</dbReference>
<evidence type="ECO:0000256" key="1">
    <source>
        <dbReference type="SAM" id="Phobius"/>
    </source>
</evidence>
<feature type="transmembrane region" description="Helical" evidence="1">
    <location>
        <begin position="85"/>
        <end position="108"/>
    </location>
</feature>
<keyword evidence="3" id="KW-1185">Reference proteome</keyword>
<evidence type="ECO:0000313" key="3">
    <source>
        <dbReference type="Proteomes" id="UP001303946"/>
    </source>
</evidence>
<organism evidence="2 3">
    <name type="scientific">Piscinibacter gummiphilus</name>
    <dbReference type="NCBI Taxonomy" id="946333"/>
    <lineage>
        <taxon>Bacteria</taxon>
        <taxon>Pseudomonadati</taxon>
        <taxon>Pseudomonadota</taxon>
        <taxon>Betaproteobacteria</taxon>
        <taxon>Burkholderiales</taxon>
        <taxon>Sphaerotilaceae</taxon>
        <taxon>Piscinibacter</taxon>
    </lineage>
</organism>
<keyword evidence="1" id="KW-0812">Transmembrane</keyword>
<dbReference type="Proteomes" id="UP001303946">
    <property type="component" value="Chromosome"/>
</dbReference>
<dbReference type="Pfam" id="PF10027">
    <property type="entry name" value="DUF2269"/>
    <property type="match status" value="1"/>
</dbReference>
<gene>
    <name evidence="2" type="ORF">RXV79_25345</name>
</gene>
<feature type="transmembrane region" description="Helical" evidence="1">
    <location>
        <begin position="129"/>
        <end position="154"/>
    </location>
</feature>
<sequence length="158" mass="17964">MEYLITKWLHILSSTILFGTGIGSAYYLLFTSLAVRKTGDARPVAVVAHKVVQADLWFTTTTIVLQPLTGWYMTHLAGIPLTSKWLMWTYGLYLLAGACWLPVVWIQLKMRDLARAADARGEPLPPRYWRFLWIWTALGVPAFFGLVIVFYLMVAKPV</sequence>